<organism evidence="2">
    <name type="scientific">Davidia involucrata</name>
    <name type="common">Dove tree</name>
    <dbReference type="NCBI Taxonomy" id="16924"/>
    <lineage>
        <taxon>Eukaryota</taxon>
        <taxon>Viridiplantae</taxon>
        <taxon>Streptophyta</taxon>
        <taxon>Embryophyta</taxon>
        <taxon>Tracheophyta</taxon>
        <taxon>Spermatophyta</taxon>
        <taxon>Magnoliopsida</taxon>
        <taxon>eudicotyledons</taxon>
        <taxon>Gunneridae</taxon>
        <taxon>Pentapetalae</taxon>
        <taxon>asterids</taxon>
        <taxon>Cornales</taxon>
        <taxon>Nyssaceae</taxon>
        <taxon>Davidia</taxon>
    </lineage>
</organism>
<protein>
    <submittedName>
        <fullName evidence="2">Uncharacterized protein</fullName>
    </submittedName>
</protein>
<dbReference type="PANTHER" id="PTHR33676:SF15">
    <property type="entry name" value="OS02G0674233 PROTEIN"/>
    <property type="match status" value="1"/>
</dbReference>
<dbReference type="GO" id="GO:0009409">
    <property type="term" value="P:response to cold"/>
    <property type="evidence" value="ECO:0007669"/>
    <property type="project" value="InterPro"/>
</dbReference>
<evidence type="ECO:0000256" key="1">
    <source>
        <dbReference type="SAM" id="MobiDB-lite"/>
    </source>
</evidence>
<dbReference type="GO" id="GO:0042752">
    <property type="term" value="P:regulation of circadian rhythm"/>
    <property type="evidence" value="ECO:0007669"/>
    <property type="project" value="InterPro"/>
</dbReference>
<dbReference type="PANTHER" id="PTHR33676">
    <property type="entry name" value="COLD REGULATED PROTEIN 27"/>
    <property type="match status" value="1"/>
</dbReference>
<dbReference type="EMBL" id="GHES01004627">
    <property type="protein sequence ID" value="MPA35186.1"/>
    <property type="molecule type" value="Transcribed_RNA"/>
</dbReference>
<feature type="compositionally biased region" description="Polar residues" evidence="1">
    <location>
        <begin position="84"/>
        <end position="96"/>
    </location>
</feature>
<dbReference type="AlphaFoldDB" id="A0A5B6YV35"/>
<evidence type="ECO:0000313" key="2">
    <source>
        <dbReference type="EMBL" id="MPA35186.1"/>
    </source>
</evidence>
<name>A0A5B6YV35_DAVIN</name>
<accession>A0A5B6YV35</accession>
<feature type="compositionally biased region" description="Basic and acidic residues" evidence="1">
    <location>
        <begin position="103"/>
        <end position="112"/>
    </location>
</feature>
<sequence length="127" mass="14537">MDTNKVSNPSGQCWTNERHVNFLNSMEASFVQAMFENNGRHHLRLDRYLPDSSESTLDLQKERRRRHSTSDITETKSDKKMRRLSSQSYTSSQDQVVPQLGNRRGDKDERGHAAGVPVTSLSPALKY</sequence>
<feature type="region of interest" description="Disordered" evidence="1">
    <location>
        <begin position="46"/>
        <end position="127"/>
    </location>
</feature>
<dbReference type="InterPro" id="IPR044678">
    <property type="entry name" value="COR27/28"/>
</dbReference>
<proteinExistence type="predicted"/>
<gene>
    <name evidence="2" type="ORF">Din_004627</name>
</gene>
<reference evidence="2" key="1">
    <citation type="submission" date="2019-08" db="EMBL/GenBank/DDBJ databases">
        <title>Reference gene set and small RNA set construction with multiple tissues from Davidia involucrata Baill.</title>
        <authorList>
            <person name="Yang H."/>
            <person name="Zhou C."/>
            <person name="Li G."/>
            <person name="Wang J."/>
            <person name="Gao P."/>
            <person name="Wang M."/>
            <person name="Wang R."/>
            <person name="Zhao Y."/>
        </authorList>
    </citation>
    <scope>NUCLEOTIDE SEQUENCE</scope>
    <source>
        <tissue evidence="2">Mixed with DoveR01_LX</tissue>
    </source>
</reference>